<reference evidence="1" key="1">
    <citation type="submission" date="2020-05" db="EMBL/GenBank/DDBJ databases">
        <authorList>
            <person name="Chiriac C."/>
            <person name="Salcher M."/>
            <person name="Ghai R."/>
            <person name="Kavagutti S V."/>
        </authorList>
    </citation>
    <scope>NUCLEOTIDE SEQUENCE</scope>
</reference>
<sequence length="49" mass="5589">MNKVFKDVDAALKEVKSLMTIAEKVDVLAWLALTAVYAEIYCIKLRNMK</sequence>
<accession>A0A6J7X2A3</accession>
<evidence type="ECO:0000313" key="1">
    <source>
        <dbReference type="EMBL" id="CAB5224268.1"/>
    </source>
</evidence>
<proteinExistence type="predicted"/>
<dbReference type="EMBL" id="LR798335">
    <property type="protein sequence ID" value="CAB5224268.1"/>
    <property type="molecule type" value="Genomic_DNA"/>
</dbReference>
<name>A0A6J7X2A3_9CAUD</name>
<gene>
    <name evidence="1" type="ORF">UFOVP393_47</name>
</gene>
<organism evidence="1">
    <name type="scientific">uncultured Caudovirales phage</name>
    <dbReference type="NCBI Taxonomy" id="2100421"/>
    <lineage>
        <taxon>Viruses</taxon>
        <taxon>Duplodnaviria</taxon>
        <taxon>Heunggongvirae</taxon>
        <taxon>Uroviricota</taxon>
        <taxon>Caudoviricetes</taxon>
        <taxon>Peduoviridae</taxon>
        <taxon>Maltschvirus</taxon>
        <taxon>Maltschvirus maltsch</taxon>
    </lineage>
</organism>
<protein>
    <submittedName>
        <fullName evidence="1">Uncharacterized protein</fullName>
    </submittedName>
</protein>